<sequence>MSDRVDRNKKIFDLRRRNFSRNMVMKLGFLGYLIIIFKYLKYGTNVLSLLFRCVVQALLISPFPDKSYSQWLLARNGLPTSLQGSIPGGFTTAGASGSNNSDSTQTDTGDFALEVLKRKIRAILFNCVLTINILYVVFAILFPTDFYIPQDGIYIDKQNGHQNMPSPFKYGKYMLEGERKGGITFQAIGETLPSSNLSGNLGVILCEALILIAQLLLFCVTCINFAELGYADDDENDEYFINNDGYDGNVLLTTINLHEGINVMLNEKLPITETQTV</sequence>
<protein>
    <submittedName>
        <fullName evidence="2">Putative membrane protein</fullName>
    </submittedName>
</protein>
<evidence type="ECO:0000313" key="2">
    <source>
        <dbReference type="EMBL" id="KTB03496.1"/>
    </source>
</evidence>
<gene>
    <name evidence="2" type="ORF">AO440_000336</name>
</gene>
<name>A0A0W0EFH8_CANGB</name>
<keyword evidence="1" id="KW-0472">Membrane</keyword>
<keyword evidence="1" id="KW-0812">Transmembrane</keyword>
<dbReference type="GO" id="GO:0044695">
    <property type="term" value="C:Dsc E3 ubiquitin ligase complex"/>
    <property type="evidence" value="ECO:0007669"/>
    <property type="project" value="EnsemblFungi"/>
</dbReference>
<dbReference type="Proteomes" id="UP000054886">
    <property type="component" value="Unassembled WGS sequence"/>
</dbReference>
<evidence type="ECO:0000256" key="1">
    <source>
        <dbReference type="SAM" id="Phobius"/>
    </source>
</evidence>
<dbReference type="GO" id="GO:0005768">
    <property type="term" value="C:endosome"/>
    <property type="evidence" value="ECO:0007669"/>
    <property type="project" value="EnsemblFungi"/>
</dbReference>
<dbReference type="VEuPathDB" id="FungiDB:CAGL0B04103g"/>
<accession>A0A0W0EFH8</accession>
<dbReference type="AlphaFoldDB" id="A0A0W0EFH8"/>
<reference evidence="2 3" key="1">
    <citation type="submission" date="2015-10" db="EMBL/GenBank/DDBJ databases">
        <title>Draft genomes sequences of Candida glabrata isolates 1A, 1B, 2A, 2B, 3A and 3B.</title>
        <authorList>
            <person name="Haavelsrud O.E."/>
            <person name="Gaustad P."/>
        </authorList>
    </citation>
    <scope>NUCLEOTIDE SEQUENCE [LARGE SCALE GENOMIC DNA]</scope>
    <source>
        <strain evidence="2">910700640</strain>
    </source>
</reference>
<dbReference type="VEuPathDB" id="FungiDB:B1J91_B04103g"/>
<dbReference type="EMBL" id="LLZZ01000119">
    <property type="protein sequence ID" value="KTB03496.1"/>
    <property type="molecule type" value="Genomic_DNA"/>
</dbReference>
<dbReference type="GO" id="GO:0140624">
    <property type="term" value="P:EGAD pathway"/>
    <property type="evidence" value="ECO:0007669"/>
    <property type="project" value="EnsemblFungi"/>
</dbReference>
<feature type="transmembrane region" description="Helical" evidence="1">
    <location>
        <begin position="23"/>
        <end position="40"/>
    </location>
</feature>
<comment type="caution">
    <text evidence="2">The sequence shown here is derived from an EMBL/GenBank/DDBJ whole genome shotgun (WGS) entry which is preliminary data.</text>
</comment>
<feature type="transmembrane region" description="Helical" evidence="1">
    <location>
        <begin position="123"/>
        <end position="142"/>
    </location>
</feature>
<organism evidence="2 3">
    <name type="scientific">Candida glabrata</name>
    <name type="common">Yeast</name>
    <name type="synonym">Torulopsis glabrata</name>
    <dbReference type="NCBI Taxonomy" id="5478"/>
    <lineage>
        <taxon>Eukaryota</taxon>
        <taxon>Fungi</taxon>
        <taxon>Dikarya</taxon>
        <taxon>Ascomycota</taxon>
        <taxon>Saccharomycotina</taxon>
        <taxon>Saccharomycetes</taxon>
        <taxon>Saccharomycetales</taxon>
        <taxon>Saccharomycetaceae</taxon>
        <taxon>Nakaseomyces</taxon>
    </lineage>
</organism>
<dbReference type="VEuPathDB" id="FungiDB:GWK60_B03971"/>
<dbReference type="GO" id="GO:0031503">
    <property type="term" value="P:protein-containing complex localization"/>
    <property type="evidence" value="ECO:0007669"/>
    <property type="project" value="EnsemblFungi"/>
</dbReference>
<evidence type="ECO:0000313" key="3">
    <source>
        <dbReference type="Proteomes" id="UP000054886"/>
    </source>
</evidence>
<dbReference type="VEuPathDB" id="FungiDB:GVI51_B04037"/>
<dbReference type="GO" id="GO:0005802">
    <property type="term" value="C:trans-Golgi network"/>
    <property type="evidence" value="ECO:0007669"/>
    <property type="project" value="EnsemblFungi"/>
</dbReference>
<feature type="transmembrane region" description="Helical" evidence="1">
    <location>
        <begin position="201"/>
        <end position="226"/>
    </location>
</feature>
<keyword evidence="1" id="KW-1133">Transmembrane helix</keyword>
<proteinExistence type="predicted"/>